<dbReference type="AlphaFoldDB" id="A0A1S4BVG8"/>
<gene>
    <name evidence="2" type="primary">LOC107812332</name>
</gene>
<dbReference type="PANTHER" id="PTHR33509">
    <property type="entry name" value="LATE EMBRYOGENIS ABUNDANT PROTEIN 2-RELATED"/>
    <property type="match status" value="1"/>
</dbReference>
<dbReference type="PaxDb" id="4097-A0A1S4BVG8"/>
<accession>A0A1S4BVG8</accession>
<evidence type="ECO:0000313" key="2">
    <source>
        <dbReference type="RefSeq" id="XP_016492877.1"/>
    </source>
</evidence>
<dbReference type="RefSeq" id="XP_016492877.1">
    <property type="nucleotide sequence ID" value="XM_016637391.1"/>
</dbReference>
<sequence>MARSLSNSKLYSTFVTDRLSLGVTRKGYAVAEVAGGRGGVAQSNMMIMMKKGGEESAPWVPDPVTGYYRPENQANQIDAVELRRMLLNNSTRGH</sequence>
<reference evidence="1" key="1">
    <citation type="journal article" date="2014" name="Nat. Commun.">
        <title>The tobacco genome sequence and its comparison with those of tomato and potato.</title>
        <authorList>
            <person name="Sierro N."/>
            <person name="Battey J.N."/>
            <person name="Ouadi S."/>
            <person name="Bakaher N."/>
            <person name="Bovet L."/>
            <person name="Willig A."/>
            <person name="Goepfert S."/>
            <person name="Peitsch M.C."/>
            <person name="Ivanov N.V."/>
        </authorList>
    </citation>
    <scope>NUCLEOTIDE SEQUENCE [LARGE SCALE GENOMIC DNA]</scope>
</reference>
<dbReference type="OrthoDB" id="1936089at2759"/>
<organism evidence="1 2">
    <name type="scientific">Nicotiana tabacum</name>
    <name type="common">Common tobacco</name>
    <dbReference type="NCBI Taxonomy" id="4097"/>
    <lineage>
        <taxon>Eukaryota</taxon>
        <taxon>Viridiplantae</taxon>
        <taxon>Streptophyta</taxon>
        <taxon>Embryophyta</taxon>
        <taxon>Tracheophyta</taxon>
        <taxon>Spermatophyta</taxon>
        <taxon>Magnoliopsida</taxon>
        <taxon>eudicotyledons</taxon>
        <taxon>Gunneridae</taxon>
        <taxon>Pentapetalae</taxon>
        <taxon>asterids</taxon>
        <taxon>lamiids</taxon>
        <taxon>Solanales</taxon>
        <taxon>Solanaceae</taxon>
        <taxon>Nicotianoideae</taxon>
        <taxon>Nicotianeae</taxon>
        <taxon>Nicotiana</taxon>
    </lineage>
</organism>
<dbReference type="GeneID" id="107812332"/>
<dbReference type="STRING" id="4097.A0A1S4BVG8"/>
<evidence type="ECO:0000313" key="1">
    <source>
        <dbReference type="Proteomes" id="UP000790787"/>
    </source>
</evidence>
<dbReference type="PANTHER" id="PTHR33509:SF5">
    <property type="entry name" value="PROTEIN SENESCENCE-ASSOCIATED GENE 21, MITOCHONDRIAL"/>
    <property type="match status" value="1"/>
</dbReference>
<proteinExistence type="predicted"/>
<dbReference type="OMA" id="CEYLVEH"/>
<dbReference type="Proteomes" id="UP000790787">
    <property type="component" value="Chromosome 1"/>
</dbReference>
<keyword evidence="1" id="KW-1185">Reference proteome</keyword>
<name>A0A1S4BVG8_TOBAC</name>
<dbReference type="KEGG" id="nta:107812332"/>
<reference evidence="2" key="2">
    <citation type="submission" date="2025-08" db="UniProtKB">
        <authorList>
            <consortium name="RefSeq"/>
        </authorList>
    </citation>
    <scope>IDENTIFICATION</scope>
    <source>
        <tissue evidence="2">Leaf</tissue>
    </source>
</reference>
<dbReference type="InterPro" id="IPR004926">
    <property type="entry name" value="LEA_3a"/>
</dbReference>
<dbReference type="Pfam" id="PF03242">
    <property type="entry name" value="LEA_3a"/>
    <property type="match status" value="1"/>
</dbReference>
<protein>
    <submittedName>
        <fullName evidence="2">Late embryogenis abundant protein 2-like</fullName>
    </submittedName>
    <submittedName>
        <fullName evidence="2">Protein SENESCENCE-ASSOCIATED GENE 21, mitochondrial-like</fullName>
    </submittedName>
</protein>
<dbReference type="RefSeq" id="XP_016492877.1">
    <property type="nucleotide sequence ID" value="XM_016637391.2"/>
</dbReference>
<dbReference type="GO" id="GO:0006950">
    <property type="term" value="P:response to stress"/>
    <property type="evidence" value="ECO:0000318"/>
    <property type="project" value="GO_Central"/>
</dbReference>